<dbReference type="KEGG" id="sla:SERLADRAFT_463308"/>
<reference evidence="2" key="1">
    <citation type="submission" date="2011-04" db="EMBL/GenBank/DDBJ databases">
        <title>Evolution of plant cell wall degrading machinery underlies the functional diversity of forest fungi.</title>
        <authorList>
            <consortium name="US DOE Joint Genome Institute (JGI-PGF)"/>
            <person name="Eastwood D.C."/>
            <person name="Floudas D."/>
            <person name="Binder M."/>
            <person name="Majcherczyk A."/>
            <person name="Schneider P."/>
            <person name="Aerts A."/>
            <person name="Asiegbu F.O."/>
            <person name="Baker S.E."/>
            <person name="Barry K."/>
            <person name="Bendiksby M."/>
            <person name="Blumentritt M."/>
            <person name="Coutinho P.M."/>
            <person name="Cullen D."/>
            <person name="Cullen D."/>
            <person name="Gathman A."/>
            <person name="Goodell B."/>
            <person name="Henrissat B."/>
            <person name="Ihrmark K."/>
            <person name="Kauserud H."/>
            <person name="Kohler A."/>
            <person name="LaButti K."/>
            <person name="Lapidus A."/>
            <person name="Lavin J.L."/>
            <person name="Lee Y.-H."/>
            <person name="Lindquist E."/>
            <person name="Lilly W."/>
            <person name="Lucas S."/>
            <person name="Morin E."/>
            <person name="Murat C."/>
            <person name="Oguiza J.A."/>
            <person name="Park J."/>
            <person name="Pisabarro A.G."/>
            <person name="Riley R."/>
            <person name="Rosling A."/>
            <person name="Salamov A."/>
            <person name="Schmidt O."/>
            <person name="Schmutz J."/>
            <person name="Skrede I."/>
            <person name="Stenlid J."/>
            <person name="Wiebenga A."/>
            <person name="Xie X."/>
            <person name="Kues U."/>
            <person name="Hibbett D.S."/>
            <person name="Hoffmeister D."/>
            <person name="Hogberg N."/>
            <person name="Martin F."/>
            <person name="Grigoriev I.V."/>
            <person name="Watkinson S.C."/>
        </authorList>
    </citation>
    <scope>NUCLEOTIDE SEQUENCE</scope>
    <source>
        <strain evidence="2">S7.9</strain>
    </source>
</reference>
<accession>F8NRX8</accession>
<evidence type="ECO:0000313" key="2">
    <source>
        <dbReference type="EMBL" id="EGO26340.1"/>
    </source>
</evidence>
<feature type="non-terminal residue" evidence="2">
    <location>
        <position position="194"/>
    </location>
</feature>
<feature type="compositionally biased region" description="Low complexity" evidence="1">
    <location>
        <begin position="114"/>
        <end position="123"/>
    </location>
</feature>
<feature type="compositionally biased region" description="Basic and acidic residues" evidence="1">
    <location>
        <begin position="167"/>
        <end position="179"/>
    </location>
</feature>
<evidence type="ECO:0000256" key="1">
    <source>
        <dbReference type="SAM" id="MobiDB-lite"/>
    </source>
</evidence>
<dbReference type="AlphaFoldDB" id="F8NRX8"/>
<feature type="region of interest" description="Disordered" evidence="1">
    <location>
        <begin position="22"/>
        <end position="43"/>
    </location>
</feature>
<gene>
    <name evidence="2" type="ORF">SERLADRAFT_463308</name>
</gene>
<sequence length="194" mass="20407">MAPANYSSISLGSSHSAGTVHGWPAGVSNHSGGISNGDESAGNMDGILSQRSSTIAEKQAELDQILYDHDAMIRELFHLEKFVTLLGFDPKVAKEDNSAVFQEYQAGYDLLNKASESSSSASRTTRRSHTQRIMNIKGSSGGSSSAAGKDARNAMLEHMPSISASAKGKERAVNGDKSHVALLPESPVRGSTSG</sequence>
<feature type="region of interest" description="Disordered" evidence="1">
    <location>
        <begin position="114"/>
        <end position="194"/>
    </location>
</feature>
<organism>
    <name type="scientific">Serpula lacrymans var. lacrymans (strain S7.9)</name>
    <name type="common">Dry rot fungus</name>
    <dbReference type="NCBI Taxonomy" id="578457"/>
    <lineage>
        <taxon>Eukaryota</taxon>
        <taxon>Fungi</taxon>
        <taxon>Dikarya</taxon>
        <taxon>Basidiomycota</taxon>
        <taxon>Agaricomycotina</taxon>
        <taxon>Agaricomycetes</taxon>
        <taxon>Agaricomycetidae</taxon>
        <taxon>Boletales</taxon>
        <taxon>Coniophorineae</taxon>
        <taxon>Serpulaceae</taxon>
        <taxon>Serpula</taxon>
    </lineage>
</organism>
<dbReference type="HOGENOM" id="CLU_1471620_0_0_1"/>
<dbReference type="GeneID" id="18818531"/>
<dbReference type="RefSeq" id="XP_007316513.1">
    <property type="nucleotide sequence ID" value="XM_007316451.1"/>
</dbReference>
<name>F8NRX8_SERL9</name>
<dbReference type="Proteomes" id="UP000008064">
    <property type="component" value="Unassembled WGS sequence"/>
</dbReference>
<protein>
    <submittedName>
        <fullName evidence="2">Uncharacterized protein</fullName>
    </submittedName>
</protein>
<dbReference type="EMBL" id="GL945432">
    <property type="protein sequence ID" value="EGO26340.1"/>
    <property type="molecule type" value="Genomic_DNA"/>
</dbReference>
<proteinExistence type="predicted"/>
<dbReference type="OrthoDB" id="3264576at2759"/>